<dbReference type="Gene3D" id="3.30.1590.10">
    <property type="entry name" value="Maltooligosyl trehalose synthase, domain 2"/>
    <property type="match status" value="1"/>
</dbReference>
<evidence type="ECO:0000259" key="11">
    <source>
        <dbReference type="SMART" id="SM00642"/>
    </source>
</evidence>
<dbReference type="NCBIfam" id="NF011077">
    <property type="entry name" value="PRK14507.1"/>
    <property type="match status" value="1"/>
</dbReference>
<reference evidence="13" key="1">
    <citation type="submission" date="2016-10" db="EMBL/GenBank/DDBJ databases">
        <authorList>
            <person name="Varghese N."/>
        </authorList>
    </citation>
    <scope>NUCLEOTIDE SEQUENCE [LARGE SCALE GENOMIC DNA]</scope>
    <source>
        <strain evidence="13">Nsp8</strain>
    </source>
</reference>
<accession>A0A1I5BUG8</accession>
<evidence type="ECO:0000256" key="7">
    <source>
        <dbReference type="ARBA" id="ARBA00023277"/>
    </source>
</evidence>
<evidence type="ECO:0000256" key="2">
    <source>
        <dbReference type="ARBA" id="ARBA00005684"/>
    </source>
</evidence>
<dbReference type="InterPro" id="IPR003385">
    <property type="entry name" value="Glyco_hydro_77"/>
</dbReference>
<name>A0A1I5BUG8_9PROT</name>
<evidence type="ECO:0000313" key="13">
    <source>
        <dbReference type="Proteomes" id="UP000183107"/>
    </source>
</evidence>
<organism evidence="12 13">
    <name type="scientific">Nitrosospira briensis</name>
    <dbReference type="NCBI Taxonomy" id="35799"/>
    <lineage>
        <taxon>Bacteria</taxon>
        <taxon>Pseudomonadati</taxon>
        <taxon>Pseudomonadota</taxon>
        <taxon>Betaproteobacteria</taxon>
        <taxon>Nitrosomonadales</taxon>
        <taxon>Nitrosomonadaceae</taxon>
        <taxon>Nitrosospira</taxon>
    </lineage>
</organism>
<gene>
    <name evidence="12" type="ORF">SAMN05216386_1823</name>
</gene>
<dbReference type="Pfam" id="PF02446">
    <property type="entry name" value="Glyco_hydro_77"/>
    <property type="match status" value="1"/>
</dbReference>
<dbReference type="SMART" id="SM00642">
    <property type="entry name" value="Aamy"/>
    <property type="match status" value="1"/>
</dbReference>
<comment type="catalytic activity">
    <reaction evidence="1 10">
        <text>Transfers a segment of a (1-&gt;4)-alpha-D-glucan to a new position in an acceptor, which may be glucose or a (1-&gt;4)-alpha-D-glucan.</text>
        <dbReference type="EC" id="2.4.1.25"/>
    </reaction>
</comment>
<dbReference type="GO" id="GO:0004134">
    <property type="term" value="F:4-alpha-glucanotransferase activity"/>
    <property type="evidence" value="ECO:0007669"/>
    <property type="project" value="UniProtKB-EC"/>
</dbReference>
<evidence type="ECO:0000313" key="12">
    <source>
        <dbReference type="EMBL" id="SFN78334.1"/>
    </source>
</evidence>
<evidence type="ECO:0000256" key="5">
    <source>
        <dbReference type="ARBA" id="ARBA00022676"/>
    </source>
</evidence>
<dbReference type="InterPro" id="IPR048458">
    <property type="entry name" value="MalQ_N"/>
</dbReference>
<evidence type="ECO:0000256" key="9">
    <source>
        <dbReference type="ARBA" id="ARBA00031501"/>
    </source>
</evidence>
<dbReference type="NCBIfam" id="TIGR02401">
    <property type="entry name" value="trehalose_TreY"/>
    <property type="match status" value="1"/>
</dbReference>
<evidence type="ECO:0000256" key="4">
    <source>
        <dbReference type="ARBA" id="ARBA00020295"/>
    </source>
</evidence>
<evidence type="ECO:0000256" key="8">
    <source>
        <dbReference type="ARBA" id="ARBA00031423"/>
    </source>
</evidence>
<keyword evidence="13" id="KW-1185">Reference proteome</keyword>
<dbReference type="GO" id="GO:0005975">
    <property type="term" value="P:carbohydrate metabolic process"/>
    <property type="evidence" value="ECO:0007669"/>
    <property type="project" value="InterPro"/>
</dbReference>
<evidence type="ECO:0000256" key="3">
    <source>
        <dbReference type="ARBA" id="ARBA00012560"/>
    </source>
</evidence>
<comment type="similarity">
    <text evidence="2 10">Belongs to the disproportionating enzyme family.</text>
</comment>
<proteinExistence type="inferred from homology"/>
<dbReference type="NCBIfam" id="TIGR00217">
    <property type="entry name" value="malQ"/>
    <property type="match status" value="1"/>
</dbReference>
<dbReference type="PANTHER" id="PTHR32438:SF5">
    <property type="entry name" value="4-ALPHA-GLUCANOTRANSFERASE DPE1, CHLOROPLASTIC_AMYLOPLASTIC"/>
    <property type="match status" value="1"/>
</dbReference>
<evidence type="ECO:0000256" key="10">
    <source>
        <dbReference type="RuleBase" id="RU361207"/>
    </source>
</evidence>
<keyword evidence="6 10" id="KW-0808">Transferase</keyword>
<dbReference type="Proteomes" id="UP000183107">
    <property type="component" value="Unassembled WGS sequence"/>
</dbReference>
<keyword evidence="7 10" id="KW-0119">Carbohydrate metabolism</keyword>
<dbReference type="Gene3D" id="3.20.20.80">
    <property type="entry name" value="Glycosidases"/>
    <property type="match status" value="5"/>
</dbReference>
<dbReference type="CDD" id="cd11336">
    <property type="entry name" value="AmyAc_MTSase"/>
    <property type="match status" value="1"/>
</dbReference>
<dbReference type="InterPro" id="IPR006047">
    <property type="entry name" value="GH13_cat_dom"/>
</dbReference>
<dbReference type="Pfam" id="PF00128">
    <property type="entry name" value="Alpha-amylase"/>
    <property type="match status" value="1"/>
</dbReference>
<evidence type="ECO:0000256" key="6">
    <source>
        <dbReference type="ARBA" id="ARBA00022679"/>
    </source>
</evidence>
<dbReference type="Pfam" id="PF21226">
    <property type="entry name" value="MalQ_N"/>
    <property type="match status" value="1"/>
</dbReference>
<dbReference type="EC" id="2.4.1.25" evidence="3 10"/>
<dbReference type="SUPFAM" id="SSF51445">
    <property type="entry name" value="(Trans)glycosidases"/>
    <property type="match status" value="2"/>
</dbReference>
<evidence type="ECO:0000256" key="1">
    <source>
        <dbReference type="ARBA" id="ARBA00000439"/>
    </source>
</evidence>
<keyword evidence="5 10" id="KW-0328">Glycosyltransferase</keyword>
<sequence length="1722" mass="194370">MSSPLDQLCSLYGVLPQYSDIWGNTRYTSEAAKRALLGAMGVAANNEEETAASLHAFQRRKWERAMPPVQVVRESARPYRIPIALPVTQDKLAYRWYLHRESGARDDGEFTPGQMEEMERHRLDDPGGQEFVRRVLALDLPIEPGYHRFSIERAGGGDITAEMAFIVAPAACYKPPVIEGEGRVWGFALQLYGLRSERNYGIGDFGDLRRLIEICAEAGGSTLLLNPLHALFPDAPEHASPYSPSSRAWFNPLYLDVEAIPDFAECEEVRSMVHAPQFQAQLRALRATEQVDYRGVAEVKSKVLDCLYLHFRSAHLSQSTDRARAFRAFQSEYGQSLRRHALFEALQEYFRAQDSVVWGWPVWPEAYREPNAQEVEAFCNAHLDRVEYFEYLQWHASTQLGAARTRSWEVGLGVGLMLDLAIGVAEGGAATWAGRGLYALDARAGAPPDDFNRLGQDWGLPPWIPHELTASAYEPFIEMLQANMRDFGALRKDHIMGLRRLFWVAPGLPATEGAYVLYPFEDMLGILALESQRNRCLIVGEDLGTVPDEVREALLPMNVMSTRLLYFERRDDGRLKPPHEYPVNAVAAVTTHDLPTLAGFWQGLDIDLRDQQHLFPDDEVRNQQIVERAADRAQLLVALEGQGVLPPGAGLHPVNFPEMTAELAAAVYTYLAQAPSKLLLVQMEDGFGVREQPNLPGAPEPAYPCWRLKLPLNLEEWHESIYLQGILCALQRERPASQMSASLRGAAAQGIELQIPRATYRLQLNLDFNLSQAAELIPYLDELGISHCYLSPILKARPGSSHGYDVTDHGSINPEIGTFRDFEQFSAALKRRGMGQIMDVVPNHMCITGADSGWWLDVLENGPASRFASYFDIDWYIFGEHLPGRVLLPVLGDHYGAILESGELKLAFDPEQGSFSVFYYEHRFPVDPREYPRILGNGLERLETRLGGQHPEFLELQSLITVFSHLPLRDNVVPEAVAERARDKEIHKRRLAFLSATSADIAQFIQENVAVFNAFNDRAPDDKGNLDLLHELLEAQAYRLAFWRAAADEINYRRFFDINDLAALRMDNPEVFESTHRLIRELLARGYVGGLRIDHPDGLYAPKEYFERLQAMAAMLSPGTLKENAQPLYIVVEKILAAHEHLPESWPVHGTTGYDFAAICTGLFVDGHSADRFTHIYENFIRARPDLDAMVQANKHLIMENALSGELQVLATQLARIAKGDRRTCDFTFNSQHSALAQIVASFPVYRTYVSRCESSAADARYVDWAVGIAKKRSQAADPGIFDFVRDVLLARQAKGKSEAYQNAVCTFAMKFQQYTSPVMAKAMEDTTFYQYNRLISQNEVGSEPGRFGVSLAAFHRENQERLARWPHAMLSTSSHDSKRSEDVRGRITVLSEIPDEWSRVLLRWRKLNRSSRRKLDSGYAPSRNDEYLLYQTLLGVWPFDILDTSDKPAAGELAQLSDRVAAYMLKAGREAKVHSSWINPNKEYEEATQDFVRTLLSPQPVNLFLRDFLPFQQRIAWIGAFNSLSQVLLKLTSPGVPDIYQGNEVWNFSLVDPDNRRPVDYSTRGAALSAIRSICAEEGASVCARRLLENVRDGRIKLYLSWKALTFRREREQLFRNGDYVTLKAHGLRAEHVCAYARRHGNEVLLVVVPRLFVGLIGEQRGFPVGKAAWADTWLELPPDCMRGKWTNILTEETFAGQRLELAQIFGTFPYALLYGNRPND</sequence>
<protein>
    <recommendedName>
        <fullName evidence="4 10">4-alpha-glucanotransferase</fullName>
        <ecNumber evidence="3 10">2.4.1.25</ecNumber>
    </recommendedName>
    <alternativeName>
        <fullName evidence="8 10">Amylomaltase</fullName>
    </alternativeName>
    <alternativeName>
        <fullName evidence="9 10">Disproportionating enzyme</fullName>
    </alternativeName>
</protein>
<dbReference type="PANTHER" id="PTHR32438">
    <property type="entry name" value="4-ALPHA-GLUCANOTRANSFERASE DPE1, CHLOROPLASTIC/AMYLOPLASTIC"/>
    <property type="match status" value="1"/>
</dbReference>
<dbReference type="RefSeq" id="WP_074796814.1">
    <property type="nucleotide sequence ID" value="NZ_FOVJ01000003.1"/>
</dbReference>
<dbReference type="InterPro" id="IPR017853">
    <property type="entry name" value="GH"/>
</dbReference>
<feature type="domain" description="Glycosyl hydrolase family 13 catalytic" evidence="11">
    <location>
        <begin position="770"/>
        <end position="1573"/>
    </location>
</feature>
<dbReference type="InterPro" id="IPR012767">
    <property type="entry name" value="Trehalose_TreY"/>
</dbReference>
<dbReference type="OrthoDB" id="9761577at2"/>
<dbReference type="EMBL" id="FOVJ01000003">
    <property type="protein sequence ID" value="SFN78334.1"/>
    <property type="molecule type" value="Genomic_DNA"/>
</dbReference>